<dbReference type="Gene3D" id="1.10.260.40">
    <property type="entry name" value="lambda repressor-like DNA-binding domains"/>
    <property type="match status" value="2"/>
</dbReference>
<dbReference type="AlphaFoldDB" id="A0A6G8Q3D2"/>
<sequence length="242" mass="27729">MGGQGRYYAERFKKMLRLYPHPSGRAWRGKDFEEATNEYVVGSYVTALRKGRIDNPGVQKLKKIAEVMGAPFELWLEEPEDWERDARTYLKPERSMHSPPGAPGNEEEPETSVSSSLAGLLNRLFEEVRNETTGEPYTNREISALTQGRLSEDEVRRMRGDDLENPTRGQLLALSDAFDIDPSYWFGRGSRRPVLNPDLAEALKDDRNYALLHKSLGLRDSDKDIVMVLMEQLRGREEPDKR</sequence>
<evidence type="ECO:0000313" key="2">
    <source>
        <dbReference type="EMBL" id="QIN80955.1"/>
    </source>
</evidence>
<keyword evidence="3" id="KW-1185">Reference proteome</keyword>
<name>A0A6G8Q3D2_9ACTN</name>
<gene>
    <name evidence="2" type="ORF">GBA65_21070</name>
</gene>
<feature type="region of interest" description="Disordered" evidence="1">
    <location>
        <begin position="92"/>
        <end position="116"/>
    </location>
</feature>
<protein>
    <recommendedName>
        <fullName evidence="4">HTH cro/C1-type domain-containing protein</fullName>
    </recommendedName>
</protein>
<evidence type="ECO:0008006" key="4">
    <source>
        <dbReference type="Google" id="ProtNLM"/>
    </source>
</evidence>
<keyword evidence="2" id="KW-0614">Plasmid</keyword>
<evidence type="ECO:0000256" key="1">
    <source>
        <dbReference type="SAM" id="MobiDB-lite"/>
    </source>
</evidence>
<dbReference type="EMBL" id="CP045122">
    <property type="protein sequence ID" value="QIN80955.1"/>
    <property type="molecule type" value="Genomic_DNA"/>
</dbReference>
<geneLocation type="plasmid" evidence="2 3">
    <name>unnamed1</name>
</geneLocation>
<reference evidence="2 3" key="1">
    <citation type="submission" date="2019-10" db="EMBL/GenBank/DDBJ databases">
        <title>Rubrobacter sp nov SCSIO 52915 isolated from a deep-sea sediment in the South China Sea.</title>
        <authorList>
            <person name="Chen R.W."/>
        </authorList>
    </citation>
    <scope>NUCLEOTIDE SEQUENCE [LARGE SCALE GENOMIC DNA]</scope>
    <source>
        <strain evidence="2 3">SCSIO 52915</strain>
        <plasmid evidence="2 3">unnamed1</plasmid>
    </source>
</reference>
<accession>A0A6G8Q3D2</accession>
<evidence type="ECO:0000313" key="3">
    <source>
        <dbReference type="Proteomes" id="UP000502706"/>
    </source>
</evidence>
<dbReference type="KEGG" id="rmar:GBA65_21070"/>
<dbReference type="RefSeq" id="WP_166398669.1">
    <property type="nucleotide sequence ID" value="NZ_CP045122.1"/>
</dbReference>
<dbReference type="Proteomes" id="UP000502706">
    <property type="component" value="Plasmid unnamed1"/>
</dbReference>
<organism evidence="2 3">
    <name type="scientific">Rubrobacter marinus</name>
    <dbReference type="NCBI Taxonomy" id="2653852"/>
    <lineage>
        <taxon>Bacteria</taxon>
        <taxon>Bacillati</taxon>
        <taxon>Actinomycetota</taxon>
        <taxon>Rubrobacteria</taxon>
        <taxon>Rubrobacterales</taxon>
        <taxon>Rubrobacteraceae</taxon>
        <taxon>Rubrobacter</taxon>
    </lineage>
</organism>
<dbReference type="GO" id="GO:0003677">
    <property type="term" value="F:DNA binding"/>
    <property type="evidence" value="ECO:0007669"/>
    <property type="project" value="InterPro"/>
</dbReference>
<proteinExistence type="predicted"/>
<dbReference type="InterPro" id="IPR010982">
    <property type="entry name" value="Lambda_DNA-bd_dom_sf"/>
</dbReference>